<dbReference type="Proteomes" id="UP000176216">
    <property type="component" value="Unassembled WGS sequence"/>
</dbReference>
<reference evidence="1 2" key="1">
    <citation type="journal article" date="2016" name="Nat. Commun.">
        <title>Thousands of microbial genomes shed light on interconnected biogeochemical processes in an aquifer system.</title>
        <authorList>
            <person name="Anantharaman K."/>
            <person name="Brown C.T."/>
            <person name="Hug L.A."/>
            <person name="Sharon I."/>
            <person name="Castelle C.J."/>
            <person name="Probst A.J."/>
            <person name="Thomas B.C."/>
            <person name="Singh A."/>
            <person name="Wilkins M.J."/>
            <person name="Karaoz U."/>
            <person name="Brodie E.L."/>
            <person name="Williams K.H."/>
            <person name="Hubbard S.S."/>
            <person name="Banfield J.F."/>
        </authorList>
    </citation>
    <scope>NUCLEOTIDE SEQUENCE [LARGE SCALE GENOMIC DNA]</scope>
</reference>
<name>A0A1G2EIT0_9BACT</name>
<accession>A0A1G2EIT0</accession>
<evidence type="ECO:0000313" key="2">
    <source>
        <dbReference type="Proteomes" id="UP000176216"/>
    </source>
</evidence>
<organism evidence="1 2">
    <name type="scientific">Candidatus Nealsonbacteria bacterium RIFCSPLOWO2_02_39_8</name>
    <dbReference type="NCBI Taxonomy" id="1801674"/>
    <lineage>
        <taxon>Bacteria</taxon>
        <taxon>Candidatus Nealsoniibacteriota</taxon>
    </lineage>
</organism>
<gene>
    <name evidence="1" type="ORF">A2W71_02415</name>
</gene>
<dbReference type="InterPro" id="IPR012833">
    <property type="entry name" value="NrdD"/>
</dbReference>
<dbReference type="AlphaFoldDB" id="A0A1G2EIT0"/>
<dbReference type="GO" id="GO:0008998">
    <property type="term" value="F:ribonucleoside-triphosphate reductase (thioredoxin) activity"/>
    <property type="evidence" value="ECO:0007669"/>
    <property type="project" value="InterPro"/>
</dbReference>
<dbReference type="GO" id="GO:0006260">
    <property type="term" value="P:DNA replication"/>
    <property type="evidence" value="ECO:0007669"/>
    <property type="project" value="InterPro"/>
</dbReference>
<protein>
    <submittedName>
        <fullName evidence="1">Uncharacterized protein</fullName>
    </submittedName>
</protein>
<dbReference type="EMBL" id="MHMJ01000016">
    <property type="protein sequence ID" value="OGZ25695.1"/>
    <property type="molecule type" value="Genomic_DNA"/>
</dbReference>
<comment type="caution">
    <text evidence="1">The sequence shown here is derived from an EMBL/GenBank/DDBJ whole genome shotgun (WGS) entry which is preliminary data.</text>
</comment>
<dbReference type="Pfam" id="PF13597">
    <property type="entry name" value="NRDD"/>
    <property type="match status" value="1"/>
</dbReference>
<proteinExistence type="predicted"/>
<sequence length="125" mass="14203">MRIVQNEPYFCHDCGKKLKVVDGKFADGVSLAYESNRGKIKIAKCDACFNKSFALTNFQPCEIYSMVVGYLRPVSQWNVGKRREYKEGREYAEGEGFSANMVMSEMIINYFFSRRQCSPPIAAAA</sequence>
<evidence type="ECO:0000313" key="1">
    <source>
        <dbReference type="EMBL" id="OGZ25695.1"/>
    </source>
</evidence>